<evidence type="ECO:0000256" key="2">
    <source>
        <dbReference type="SAM" id="MobiDB-lite"/>
    </source>
</evidence>
<evidence type="ECO:0000313" key="4">
    <source>
        <dbReference type="Proteomes" id="UP001054902"/>
    </source>
</evidence>
<dbReference type="EMBL" id="BLLK01000032">
    <property type="protein sequence ID" value="GFH49136.1"/>
    <property type="molecule type" value="Genomic_DNA"/>
</dbReference>
<evidence type="ECO:0000313" key="3">
    <source>
        <dbReference type="EMBL" id="GFH49136.1"/>
    </source>
</evidence>
<reference evidence="3 4" key="1">
    <citation type="journal article" date="2021" name="Sci. Rep.">
        <title>The genome of the diatom Chaetoceros tenuissimus carries an ancient integrated fragment of an extant virus.</title>
        <authorList>
            <person name="Hongo Y."/>
            <person name="Kimura K."/>
            <person name="Takaki Y."/>
            <person name="Yoshida Y."/>
            <person name="Baba S."/>
            <person name="Kobayashi G."/>
            <person name="Nagasaki K."/>
            <person name="Hano T."/>
            <person name="Tomaru Y."/>
        </authorList>
    </citation>
    <scope>NUCLEOTIDE SEQUENCE [LARGE SCALE GENOMIC DNA]</scope>
    <source>
        <strain evidence="3 4">NIES-3715</strain>
    </source>
</reference>
<protein>
    <submittedName>
        <fullName evidence="3">Uncharacterized protein</fullName>
    </submittedName>
</protein>
<dbReference type="AlphaFoldDB" id="A0AAD3CNC9"/>
<feature type="coiled-coil region" evidence="1">
    <location>
        <begin position="31"/>
        <end position="86"/>
    </location>
</feature>
<organism evidence="3 4">
    <name type="scientific">Chaetoceros tenuissimus</name>
    <dbReference type="NCBI Taxonomy" id="426638"/>
    <lineage>
        <taxon>Eukaryota</taxon>
        <taxon>Sar</taxon>
        <taxon>Stramenopiles</taxon>
        <taxon>Ochrophyta</taxon>
        <taxon>Bacillariophyta</taxon>
        <taxon>Coscinodiscophyceae</taxon>
        <taxon>Chaetocerotophycidae</taxon>
        <taxon>Chaetocerotales</taxon>
        <taxon>Chaetocerotaceae</taxon>
        <taxon>Chaetoceros</taxon>
    </lineage>
</organism>
<feature type="region of interest" description="Disordered" evidence="2">
    <location>
        <begin position="104"/>
        <end position="141"/>
    </location>
</feature>
<feature type="compositionally biased region" description="Basic and acidic residues" evidence="2">
    <location>
        <begin position="125"/>
        <end position="141"/>
    </location>
</feature>
<sequence>MCSCNTELLEAELKKFRQSSAEAVQNSWNEAEKLQEQCSHYDDQILSLKNDIEWKTAQLQETLNRARDLEDELNELNAEKSQVSSRRGSMRSLLSSCHSVGSQKSLGEDSAVHSAVAAPQNTNKAQEEKRSDETNPNEIDTKAEIRRLKLILQSRDSTIEAMEFALSQNVRMMQNFQVKLQEVNDKKQEIATKLQENKG</sequence>
<proteinExistence type="predicted"/>
<name>A0AAD3CNC9_9STRA</name>
<accession>A0AAD3CNC9</accession>
<evidence type="ECO:0000256" key="1">
    <source>
        <dbReference type="SAM" id="Coils"/>
    </source>
</evidence>
<keyword evidence="1" id="KW-0175">Coiled coil</keyword>
<dbReference type="Proteomes" id="UP001054902">
    <property type="component" value="Unassembled WGS sequence"/>
</dbReference>
<gene>
    <name evidence="3" type="ORF">CTEN210_05612</name>
</gene>
<comment type="caution">
    <text evidence="3">The sequence shown here is derived from an EMBL/GenBank/DDBJ whole genome shotgun (WGS) entry which is preliminary data.</text>
</comment>
<keyword evidence="4" id="KW-1185">Reference proteome</keyword>